<feature type="DNA-binding region" description="H-T-H motif" evidence="2">
    <location>
        <begin position="31"/>
        <end position="50"/>
    </location>
</feature>
<dbReference type="InterPro" id="IPR050624">
    <property type="entry name" value="HTH-type_Tx_Regulator"/>
</dbReference>
<dbReference type="Gene3D" id="1.10.357.10">
    <property type="entry name" value="Tetracycline Repressor, domain 2"/>
    <property type="match status" value="1"/>
</dbReference>
<protein>
    <submittedName>
        <fullName evidence="4">DNA-binding transcriptional regulator, AcrR family</fullName>
    </submittedName>
</protein>
<gene>
    <name evidence="4" type="ORF">SAMN04489758_11124</name>
</gene>
<accession>A0A1I0EHD5</accession>
<proteinExistence type="predicted"/>
<dbReference type="PROSITE" id="PS50977">
    <property type="entry name" value="HTH_TETR_2"/>
    <property type="match status" value="1"/>
</dbReference>
<evidence type="ECO:0000259" key="3">
    <source>
        <dbReference type="PROSITE" id="PS50977"/>
    </source>
</evidence>
<dbReference type="InterPro" id="IPR009057">
    <property type="entry name" value="Homeodomain-like_sf"/>
</dbReference>
<dbReference type="GO" id="GO:0003677">
    <property type="term" value="F:DNA binding"/>
    <property type="evidence" value="ECO:0007669"/>
    <property type="project" value="UniProtKB-UniRule"/>
</dbReference>
<dbReference type="InterPro" id="IPR001647">
    <property type="entry name" value="HTH_TetR"/>
</dbReference>
<dbReference type="AlphaFoldDB" id="A0A1I0EHD5"/>
<sequence length="169" mass="20080">MDNIEKNKYVKKEITTALLNLLKEKNLEEITVSEITSKAQVGRVSFYRNYKNKEDILKQYLLLIIKEWENKNSTKNLTTDNILKCLFEHLITNKDFYTLLYQKKLFYLFRNTLKQIIIKDKIISNNVEAYAIAFVSYGIYGWIEEWLARGMQESADEIYTILKMQAINK</sequence>
<dbReference type="OrthoDB" id="9810250at2"/>
<keyword evidence="5" id="KW-1185">Reference proteome</keyword>
<dbReference type="EMBL" id="FOIN01000011">
    <property type="protein sequence ID" value="SET44327.1"/>
    <property type="molecule type" value="Genomic_DNA"/>
</dbReference>
<evidence type="ECO:0000313" key="4">
    <source>
        <dbReference type="EMBL" id="SET44327.1"/>
    </source>
</evidence>
<dbReference type="GeneID" id="78288259"/>
<keyword evidence="1 2" id="KW-0238">DNA-binding</keyword>
<dbReference type="Pfam" id="PF00440">
    <property type="entry name" value="TetR_N"/>
    <property type="match status" value="1"/>
</dbReference>
<dbReference type="PANTHER" id="PTHR43479:SF11">
    <property type="entry name" value="ACREF_ENVCD OPERON REPRESSOR-RELATED"/>
    <property type="match status" value="1"/>
</dbReference>
<dbReference type="RefSeq" id="WP_092353573.1">
    <property type="nucleotide sequence ID" value="NZ_CANSQN010000013.1"/>
</dbReference>
<feature type="domain" description="HTH tetR-type" evidence="3">
    <location>
        <begin position="8"/>
        <end position="68"/>
    </location>
</feature>
<evidence type="ECO:0000256" key="2">
    <source>
        <dbReference type="PROSITE-ProRule" id="PRU00335"/>
    </source>
</evidence>
<dbReference type="PANTHER" id="PTHR43479">
    <property type="entry name" value="ACREF/ENVCD OPERON REPRESSOR-RELATED"/>
    <property type="match status" value="1"/>
</dbReference>
<organism evidence="4 5">
    <name type="scientific">Thomasclavelia cocleata</name>
    <dbReference type="NCBI Taxonomy" id="69824"/>
    <lineage>
        <taxon>Bacteria</taxon>
        <taxon>Bacillati</taxon>
        <taxon>Bacillota</taxon>
        <taxon>Erysipelotrichia</taxon>
        <taxon>Erysipelotrichales</taxon>
        <taxon>Coprobacillaceae</taxon>
        <taxon>Thomasclavelia</taxon>
    </lineage>
</organism>
<evidence type="ECO:0000313" key="5">
    <source>
        <dbReference type="Proteomes" id="UP000198558"/>
    </source>
</evidence>
<dbReference type="Proteomes" id="UP000198558">
    <property type="component" value="Unassembled WGS sequence"/>
</dbReference>
<dbReference type="SUPFAM" id="SSF46689">
    <property type="entry name" value="Homeodomain-like"/>
    <property type="match status" value="1"/>
</dbReference>
<dbReference type="InterPro" id="IPR039532">
    <property type="entry name" value="TetR_C_Firmicutes"/>
</dbReference>
<dbReference type="Pfam" id="PF14278">
    <property type="entry name" value="TetR_C_8"/>
    <property type="match status" value="1"/>
</dbReference>
<evidence type="ECO:0000256" key="1">
    <source>
        <dbReference type="ARBA" id="ARBA00023125"/>
    </source>
</evidence>
<name>A0A1I0EHD5_9FIRM</name>
<reference evidence="5" key="1">
    <citation type="submission" date="2016-10" db="EMBL/GenBank/DDBJ databases">
        <authorList>
            <person name="Varghese N."/>
            <person name="Submissions S."/>
        </authorList>
    </citation>
    <scope>NUCLEOTIDE SEQUENCE [LARGE SCALE GENOMIC DNA]</scope>
    <source>
        <strain evidence="5">DSM 1551</strain>
    </source>
</reference>